<keyword evidence="4 8" id="KW-0812">Transmembrane</keyword>
<evidence type="ECO:0000256" key="3">
    <source>
        <dbReference type="ARBA" id="ARBA00022475"/>
    </source>
</evidence>
<feature type="non-terminal residue" evidence="9">
    <location>
        <position position="257"/>
    </location>
</feature>
<evidence type="ECO:0000256" key="4">
    <source>
        <dbReference type="ARBA" id="ARBA00022692"/>
    </source>
</evidence>
<comment type="subcellular location">
    <subcellularLocation>
        <location evidence="1">Cell membrane</location>
        <topology evidence="1">Multi-pass membrane protein</topology>
    </subcellularLocation>
</comment>
<dbReference type="GO" id="GO:0005886">
    <property type="term" value="C:plasma membrane"/>
    <property type="evidence" value="ECO:0007669"/>
    <property type="project" value="UniProtKB-SubCell"/>
</dbReference>
<dbReference type="GO" id="GO:0030001">
    <property type="term" value="P:metal ion transport"/>
    <property type="evidence" value="ECO:0007669"/>
    <property type="project" value="UniProtKB-ARBA"/>
</dbReference>
<proteinExistence type="predicted"/>
<feature type="transmembrane region" description="Helical" evidence="8">
    <location>
        <begin position="87"/>
        <end position="111"/>
    </location>
</feature>
<evidence type="ECO:0000256" key="8">
    <source>
        <dbReference type="SAM" id="Phobius"/>
    </source>
</evidence>
<dbReference type="InterPro" id="IPR003445">
    <property type="entry name" value="Cat_transpt"/>
</dbReference>
<dbReference type="PANTHER" id="PTHR32024">
    <property type="entry name" value="TRK SYSTEM POTASSIUM UPTAKE PROTEIN TRKG-RELATED"/>
    <property type="match status" value="1"/>
</dbReference>
<evidence type="ECO:0000256" key="5">
    <source>
        <dbReference type="ARBA" id="ARBA00022989"/>
    </source>
</evidence>
<keyword evidence="6" id="KW-0406">Ion transport</keyword>
<evidence type="ECO:0000256" key="2">
    <source>
        <dbReference type="ARBA" id="ARBA00022448"/>
    </source>
</evidence>
<sequence length="257" mass="27627">MVQWHPLKTPIERKPRGSRKLNAAPPVILSAGFIILIILGAILLKLPFAAHIPISWEQSLFTATSAVTVTGLVVVDTGSAFTGFGQAIIALLIQLGGLGLMTFAVVTLIALGNKVGFLQKTVTKAAFNQTDTSTLVSTAKSVLLFSLLVETLGIIILTLYWGQELGWLKALLHAVFYTISAFNNAGFALSPNSLMEYVADPVVNLTITGLFIIGGLGFTVWMDLYKSKRWAGLCTYSKLMIISTVVINVVALLLIYA</sequence>
<feature type="transmembrane region" description="Helical" evidence="8">
    <location>
        <begin position="142"/>
        <end position="161"/>
    </location>
</feature>
<feature type="transmembrane region" description="Helical" evidence="8">
    <location>
        <begin position="202"/>
        <end position="224"/>
    </location>
</feature>
<dbReference type="EMBL" id="LAZR01024501">
    <property type="protein sequence ID" value="KKL74926.1"/>
    <property type="molecule type" value="Genomic_DNA"/>
</dbReference>
<dbReference type="PANTHER" id="PTHR32024:SF1">
    <property type="entry name" value="KTR SYSTEM POTASSIUM UPTAKE PROTEIN B"/>
    <property type="match status" value="1"/>
</dbReference>
<keyword evidence="5 8" id="KW-1133">Transmembrane helix</keyword>
<gene>
    <name evidence="9" type="ORF">LCGC14_2060030</name>
</gene>
<feature type="transmembrane region" description="Helical" evidence="8">
    <location>
        <begin position="236"/>
        <end position="256"/>
    </location>
</feature>
<keyword evidence="2" id="KW-0813">Transport</keyword>
<protein>
    <recommendedName>
        <fullName evidence="10">Ktr system potassium transporter B</fullName>
    </recommendedName>
</protein>
<dbReference type="AlphaFoldDB" id="A0A0F9F8W2"/>
<evidence type="ECO:0000256" key="1">
    <source>
        <dbReference type="ARBA" id="ARBA00004651"/>
    </source>
</evidence>
<dbReference type="Pfam" id="PF02386">
    <property type="entry name" value="TrkH"/>
    <property type="match status" value="1"/>
</dbReference>
<keyword evidence="3" id="KW-1003">Cell membrane</keyword>
<organism evidence="9">
    <name type="scientific">marine sediment metagenome</name>
    <dbReference type="NCBI Taxonomy" id="412755"/>
    <lineage>
        <taxon>unclassified sequences</taxon>
        <taxon>metagenomes</taxon>
        <taxon>ecological metagenomes</taxon>
    </lineage>
</organism>
<comment type="caution">
    <text evidence="9">The sequence shown here is derived from an EMBL/GenBank/DDBJ whole genome shotgun (WGS) entry which is preliminary data.</text>
</comment>
<accession>A0A0F9F8W2</accession>
<evidence type="ECO:0000256" key="6">
    <source>
        <dbReference type="ARBA" id="ARBA00023065"/>
    </source>
</evidence>
<keyword evidence="7 8" id="KW-0472">Membrane</keyword>
<evidence type="ECO:0000313" key="9">
    <source>
        <dbReference type="EMBL" id="KKL74926.1"/>
    </source>
</evidence>
<evidence type="ECO:0000256" key="7">
    <source>
        <dbReference type="ARBA" id="ARBA00023136"/>
    </source>
</evidence>
<evidence type="ECO:0008006" key="10">
    <source>
        <dbReference type="Google" id="ProtNLM"/>
    </source>
</evidence>
<feature type="transmembrane region" description="Helical" evidence="8">
    <location>
        <begin position="170"/>
        <end position="190"/>
    </location>
</feature>
<dbReference type="GO" id="GO:0008324">
    <property type="term" value="F:monoatomic cation transmembrane transporter activity"/>
    <property type="evidence" value="ECO:0007669"/>
    <property type="project" value="InterPro"/>
</dbReference>
<name>A0A0F9F8W2_9ZZZZ</name>
<feature type="transmembrane region" description="Helical" evidence="8">
    <location>
        <begin position="21"/>
        <end position="44"/>
    </location>
</feature>
<feature type="transmembrane region" description="Helical" evidence="8">
    <location>
        <begin position="56"/>
        <end position="75"/>
    </location>
</feature>
<reference evidence="9" key="1">
    <citation type="journal article" date="2015" name="Nature">
        <title>Complex archaea that bridge the gap between prokaryotes and eukaryotes.</title>
        <authorList>
            <person name="Spang A."/>
            <person name="Saw J.H."/>
            <person name="Jorgensen S.L."/>
            <person name="Zaremba-Niedzwiedzka K."/>
            <person name="Martijn J."/>
            <person name="Lind A.E."/>
            <person name="van Eijk R."/>
            <person name="Schleper C."/>
            <person name="Guy L."/>
            <person name="Ettema T.J."/>
        </authorList>
    </citation>
    <scope>NUCLEOTIDE SEQUENCE</scope>
</reference>